<dbReference type="Pfam" id="PF07305">
    <property type="entry name" value="DUF1454"/>
    <property type="match status" value="1"/>
</dbReference>
<name>A0A0E1NRX1_YERPA</name>
<evidence type="ECO:0008006" key="4">
    <source>
        <dbReference type="Google" id="ProtNLM"/>
    </source>
</evidence>
<dbReference type="InterPro" id="IPR009918">
    <property type="entry name" value="DUF1454"/>
</dbReference>
<dbReference type="EMBL" id="CP000308">
    <property type="protein sequence ID" value="ABG15417.1"/>
    <property type="molecule type" value="Genomic_DNA"/>
</dbReference>
<evidence type="ECO:0000313" key="2">
    <source>
        <dbReference type="EMBL" id="ABG15417.1"/>
    </source>
</evidence>
<accession>A0A0E1NRX1</accession>
<dbReference type="Proteomes" id="UP000001971">
    <property type="component" value="Chromosome"/>
</dbReference>
<keyword evidence="1" id="KW-0732">Signal</keyword>
<organism evidence="2 3">
    <name type="scientific">Yersinia pestis bv. Antiqua (strain Antiqua)</name>
    <dbReference type="NCBI Taxonomy" id="360102"/>
    <lineage>
        <taxon>Bacteria</taxon>
        <taxon>Pseudomonadati</taxon>
        <taxon>Pseudomonadota</taxon>
        <taxon>Gammaproteobacteria</taxon>
        <taxon>Enterobacterales</taxon>
        <taxon>Yersiniaceae</taxon>
        <taxon>Yersinia</taxon>
    </lineage>
</organism>
<dbReference type="AlphaFoldDB" id="A0A0E1NRX1"/>
<evidence type="ECO:0000256" key="1">
    <source>
        <dbReference type="SAM" id="SignalP"/>
    </source>
</evidence>
<dbReference type="HOGENOM" id="CLU_103682_0_0_6"/>
<proteinExistence type="predicted"/>
<evidence type="ECO:0000313" key="3">
    <source>
        <dbReference type="Proteomes" id="UP000001971"/>
    </source>
</evidence>
<dbReference type="KEGG" id="ypa:YPA_3455"/>
<feature type="signal peptide" evidence="1">
    <location>
        <begin position="1"/>
        <end position="33"/>
    </location>
</feature>
<dbReference type="PATRIC" id="fig|360102.15.peg.2198"/>
<sequence length="211" mass="23136" precursor="true">MRKEIVSMRIILLLAALLLITFMLITTINHAHADPTNDSSPPKEGAPPIAPYLLFNAPTFDLTLVKFRESYNRANPTLPINEFHAITVKEDSPPLTRAASKINENLYASTALEKGTGKIKTLQITYLPIKGNEEKTAKLLAINYMAALMRQFEPTLSVAQSLANVQKLLTEGKGSPFYAHTIGAIRYVVADNGEKGLTFAVEPIKLSLSEA</sequence>
<gene>
    <name evidence="2" type="ordered locus">YPA_3455</name>
</gene>
<feature type="chain" id="PRO_5010416205" description="DUF1454 family protein" evidence="1">
    <location>
        <begin position="34"/>
        <end position="211"/>
    </location>
</feature>
<reference evidence="2 3" key="1">
    <citation type="journal article" date="2006" name="J. Bacteriol.">
        <title>Complete genome sequence of Yersinia pestis strains Antiqua and Nepal516: evidence of gene reduction in an emerging pathogen.</title>
        <authorList>
            <person name="Chain P.S."/>
            <person name="Hu P."/>
            <person name="Malfatti S.A."/>
            <person name="Radnedge L."/>
            <person name="Larimer F."/>
            <person name="Vergez L.M."/>
            <person name="Worsham P."/>
            <person name="Chu M.C."/>
            <person name="Andersen G.L."/>
        </authorList>
    </citation>
    <scope>NUCLEOTIDE SEQUENCE [LARGE SCALE GENOMIC DNA]</scope>
    <source>
        <strain evidence="2 3">Antiqua</strain>
    </source>
</reference>
<protein>
    <recommendedName>
        <fullName evidence="4">DUF1454 family protein</fullName>
    </recommendedName>
</protein>